<reference evidence="8 9" key="1">
    <citation type="submission" date="2019-02" db="EMBL/GenBank/DDBJ databases">
        <title>Deep-cultivation of Planctomycetes and their phenomic and genomic characterization uncovers novel biology.</title>
        <authorList>
            <person name="Wiegand S."/>
            <person name="Jogler M."/>
            <person name="Boedeker C."/>
            <person name="Pinto D."/>
            <person name="Vollmers J."/>
            <person name="Rivas-Marin E."/>
            <person name="Kohn T."/>
            <person name="Peeters S.H."/>
            <person name="Heuer A."/>
            <person name="Rast P."/>
            <person name="Oberbeckmann S."/>
            <person name="Bunk B."/>
            <person name="Jeske O."/>
            <person name="Meyerdierks A."/>
            <person name="Storesund J.E."/>
            <person name="Kallscheuer N."/>
            <person name="Luecker S."/>
            <person name="Lage O.M."/>
            <person name="Pohl T."/>
            <person name="Merkel B.J."/>
            <person name="Hornburger P."/>
            <person name="Mueller R.-W."/>
            <person name="Bruemmer F."/>
            <person name="Labrenz M."/>
            <person name="Spormann A.M."/>
            <person name="Op den Camp H."/>
            <person name="Overmann J."/>
            <person name="Amann R."/>
            <person name="Jetten M.S.M."/>
            <person name="Mascher T."/>
            <person name="Medema M.H."/>
            <person name="Devos D.P."/>
            <person name="Kaster A.-K."/>
            <person name="Ovreas L."/>
            <person name="Rohde M."/>
            <person name="Galperin M.Y."/>
            <person name="Jogler C."/>
        </authorList>
    </citation>
    <scope>NUCLEOTIDE SEQUENCE [LARGE SCALE GENOMIC DNA]</scope>
    <source>
        <strain evidence="8 9">Mal4</strain>
    </source>
</reference>
<keyword evidence="4 6" id="KW-1133">Transmembrane helix</keyword>
<dbReference type="KEGG" id="mri:Mal4_33380"/>
<evidence type="ECO:0000256" key="2">
    <source>
        <dbReference type="ARBA" id="ARBA00022475"/>
    </source>
</evidence>
<comment type="subcellular location">
    <subcellularLocation>
        <location evidence="1">Cell membrane</location>
        <topology evidence="1">Multi-pass membrane protein</topology>
    </subcellularLocation>
</comment>
<dbReference type="EMBL" id="CP036275">
    <property type="protein sequence ID" value="QDU39005.1"/>
    <property type="molecule type" value="Genomic_DNA"/>
</dbReference>
<dbReference type="PANTHER" id="PTHR35007">
    <property type="entry name" value="INTEGRAL MEMBRANE PROTEIN-RELATED"/>
    <property type="match status" value="1"/>
</dbReference>
<evidence type="ECO:0000313" key="8">
    <source>
        <dbReference type="EMBL" id="QDU39005.1"/>
    </source>
</evidence>
<organism evidence="8 9">
    <name type="scientific">Maioricimonas rarisocia</name>
    <dbReference type="NCBI Taxonomy" id="2528026"/>
    <lineage>
        <taxon>Bacteria</taxon>
        <taxon>Pseudomonadati</taxon>
        <taxon>Planctomycetota</taxon>
        <taxon>Planctomycetia</taxon>
        <taxon>Planctomycetales</taxon>
        <taxon>Planctomycetaceae</taxon>
        <taxon>Maioricimonas</taxon>
    </lineage>
</organism>
<evidence type="ECO:0000256" key="5">
    <source>
        <dbReference type="ARBA" id="ARBA00023136"/>
    </source>
</evidence>
<accession>A0A517Z953</accession>
<gene>
    <name evidence="8" type="ORF">Mal4_33380</name>
</gene>
<keyword evidence="5 6" id="KW-0472">Membrane</keyword>
<sequence length="286" mass="31546">MWRLLLAIVVLAIGVALSAVALIRGQRKAMTRRRLHDFSPNGLPDSDIGRTRSGILRRYRWLAAIGGPLVSAGFYGLAGWPVPYSIAAGVVVMIAIWQTDDWLYRRRLQRVEQQLADSIDLMIAAVKAGSSLQGAMESATENIAAPWSRELGESTARIRYGDDPIEVLTEMADRVPLETVRLFAQTLAVNWSVGGRLAQTLANVGRTVRDRLELSRRMNAMTIQARLSVVSVTIVTYFIGALMWRNDPDRMGEFLGSLLGQGLVTSAVVLQAIGVLWISRLSTPRF</sequence>
<feature type="transmembrane region" description="Helical" evidence="6">
    <location>
        <begin position="256"/>
        <end position="278"/>
    </location>
</feature>
<dbReference type="GO" id="GO:0005886">
    <property type="term" value="C:plasma membrane"/>
    <property type="evidence" value="ECO:0007669"/>
    <property type="project" value="UniProtKB-SubCell"/>
</dbReference>
<protein>
    <submittedName>
        <fullName evidence="8">Bacterial type II secretion system protein F domain protein</fullName>
    </submittedName>
</protein>
<evidence type="ECO:0000256" key="4">
    <source>
        <dbReference type="ARBA" id="ARBA00022989"/>
    </source>
</evidence>
<evidence type="ECO:0000256" key="1">
    <source>
        <dbReference type="ARBA" id="ARBA00004651"/>
    </source>
</evidence>
<name>A0A517Z953_9PLAN</name>
<dbReference type="Pfam" id="PF00482">
    <property type="entry name" value="T2SSF"/>
    <property type="match status" value="1"/>
</dbReference>
<feature type="transmembrane region" description="Helical" evidence="6">
    <location>
        <begin position="6"/>
        <end position="25"/>
    </location>
</feature>
<feature type="transmembrane region" description="Helical" evidence="6">
    <location>
        <begin position="225"/>
        <end position="244"/>
    </location>
</feature>
<feature type="transmembrane region" description="Helical" evidence="6">
    <location>
        <begin position="59"/>
        <end position="78"/>
    </location>
</feature>
<dbReference type="PANTHER" id="PTHR35007:SF1">
    <property type="entry name" value="PILUS ASSEMBLY PROTEIN"/>
    <property type="match status" value="1"/>
</dbReference>
<evidence type="ECO:0000256" key="6">
    <source>
        <dbReference type="SAM" id="Phobius"/>
    </source>
</evidence>
<keyword evidence="9" id="KW-1185">Reference proteome</keyword>
<evidence type="ECO:0000313" key="9">
    <source>
        <dbReference type="Proteomes" id="UP000320496"/>
    </source>
</evidence>
<feature type="domain" description="Type II secretion system protein GspF" evidence="7">
    <location>
        <begin position="119"/>
        <end position="243"/>
    </location>
</feature>
<dbReference type="InterPro" id="IPR018076">
    <property type="entry name" value="T2SS_GspF_dom"/>
</dbReference>
<dbReference type="Proteomes" id="UP000320496">
    <property type="component" value="Chromosome"/>
</dbReference>
<dbReference type="AlphaFoldDB" id="A0A517Z953"/>
<evidence type="ECO:0000256" key="3">
    <source>
        <dbReference type="ARBA" id="ARBA00022692"/>
    </source>
</evidence>
<proteinExistence type="predicted"/>
<evidence type="ECO:0000259" key="7">
    <source>
        <dbReference type="Pfam" id="PF00482"/>
    </source>
</evidence>
<keyword evidence="2" id="KW-1003">Cell membrane</keyword>
<keyword evidence="3 6" id="KW-0812">Transmembrane</keyword>
<feature type="transmembrane region" description="Helical" evidence="6">
    <location>
        <begin position="84"/>
        <end position="104"/>
    </location>
</feature>